<dbReference type="EMBL" id="BDSP01000259">
    <property type="protein sequence ID" value="GAX27744.1"/>
    <property type="molecule type" value="Genomic_DNA"/>
</dbReference>
<keyword evidence="3" id="KW-1185">Reference proteome</keyword>
<dbReference type="GO" id="GO:0033194">
    <property type="term" value="P:response to hydroperoxide"/>
    <property type="evidence" value="ECO:0007669"/>
    <property type="project" value="TreeGrafter"/>
</dbReference>
<dbReference type="PANTHER" id="PTHR30283">
    <property type="entry name" value="PEROXIDE STRESS RESPONSE PROTEIN YAAA"/>
    <property type="match status" value="1"/>
</dbReference>
<dbReference type="PANTHER" id="PTHR30283:SF4">
    <property type="entry name" value="PEROXIDE STRESS RESISTANCE PROTEIN YAAA"/>
    <property type="match status" value="1"/>
</dbReference>
<reference evidence="2 3" key="1">
    <citation type="journal article" date="2015" name="Plant Cell">
        <title>Oil accumulation by the oleaginous diatom Fistulifera solaris as revealed by the genome and transcriptome.</title>
        <authorList>
            <person name="Tanaka T."/>
            <person name="Maeda Y."/>
            <person name="Veluchamy A."/>
            <person name="Tanaka M."/>
            <person name="Abida H."/>
            <person name="Marechal E."/>
            <person name="Bowler C."/>
            <person name="Muto M."/>
            <person name="Sunaga Y."/>
            <person name="Tanaka M."/>
            <person name="Yoshino T."/>
            <person name="Taniguchi T."/>
            <person name="Fukuda Y."/>
            <person name="Nemoto M."/>
            <person name="Matsumoto M."/>
            <person name="Wong P.S."/>
            <person name="Aburatani S."/>
            <person name="Fujibuchi W."/>
        </authorList>
    </citation>
    <scope>NUCLEOTIDE SEQUENCE [LARGE SCALE GENOMIC DNA]</scope>
    <source>
        <strain evidence="2 3">JPCC DA0580</strain>
    </source>
</reference>
<dbReference type="InParanoid" id="A0A1Z5KN52"/>
<dbReference type="InterPro" id="IPR005583">
    <property type="entry name" value="YaaA"/>
</dbReference>
<proteinExistence type="inferred from homology"/>
<dbReference type="AlphaFoldDB" id="A0A1Z5KN52"/>
<dbReference type="HAMAP" id="MF_00652">
    <property type="entry name" value="UPF0246"/>
    <property type="match status" value="1"/>
</dbReference>
<organism evidence="2 3">
    <name type="scientific">Fistulifera solaris</name>
    <name type="common">Oleaginous diatom</name>
    <dbReference type="NCBI Taxonomy" id="1519565"/>
    <lineage>
        <taxon>Eukaryota</taxon>
        <taxon>Sar</taxon>
        <taxon>Stramenopiles</taxon>
        <taxon>Ochrophyta</taxon>
        <taxon>Bacillariophyta</taxon>
        <taxon>Bacillariophyceae</taxon>
        <taxon>Bacillariophycidae</taxon>
        <taxon>Naviculales</taxon>
        <taxon>Naviculaceae</taxon>
        <taxon>Fistulifera</taxon>
    </lineage>
</organism>
<comment type="caution">
    <text evidence="2">The sequence shown here is derived from an EMBL/GenBank/DDBJ whole genome shotgun (WGS) entry which is preliminary data.</text>
</comment>
<feature type="region of interest" description="Disordered" evidence="1">
    <location>
        <begin position="279"/>
        <end position="308"/>
    </location>
</feature>
<gene>
    <name evidence="2" type="ORF">FisN_13Hh156</name>
</gene>
<name>A0A1Z5KN52_FISSO</name>
<evidence type="ECO:0000313" key="3">
    <source>
        <dbReference type="Proteomes" id="UP000198406"/>
    </source>
</evidence>
<protein>
    <submittedName>
        <fullName evidence="2">Uncharacterized protein</fullName>
    </submittedName>
</protein>
<dbReference type="Pfam" id="PF03883">
    <property type="entry name" value="H2O2_YaaD"/>
    <property type="match status" value="1"/>
</dbReference>
<accession>A0A1Z5KN52</accession>
<evidence type="ECO:0000313" key="2">
    <source>
        <dbReference type="EMBL" id="GAX27744.1"/>
    </source>
</evidence>
<evidence type="ECO:0000256" key="1">
    <source>
        <dbReference type="SAM" id="MobiDB-lite"/>
    </source>
</evidence>
<feature type="compositionally biased region" description="Low complexity" evidence="1">
    <location>
        <begin position="284"/>
        <end position="297"/>
    </location>
</feature>
<dbReference type="Proteomes" id="UP000198406">
    <property type="component" value="Unassembled WGS sequence"/>
</dbReference>
<dbReference type="GO" id="GO:0005829">
    <property type="term" value="C:cytosol"/>
    <property type="evidence" value="ECO:0007669"/>
    <property type="project" value="TreeGrafter"/>
</dbReference>
<dbReference type="OrthoDB" id="10267106at2759"/>
<sequence length="308" mass="34185">MPITTNHRQSGIVMILSPAKTLDLSPFDGESTIMKNVGVTQPDCHHEQTRYIAQCMKQRSATELAKLLSLSTTLAQTAASYWKAYDEEAPSNNPQAKPCIFAFSGAAYQGLDISTCDNAALSYMQSCLRILDPLYGVLRPLDRIQPYRLEMATKNAIFVDKKRRIKLSDYWKPAVTRRLSDDLKQVSPSSILLNLASDEYSVAVDSTNLPAQTKCIKVVFHEPNGKVVAVHAKRARGLMVRYLASVQATTTDDIQKFDLEGYAFQPNASDETTFVFQRQSTPVTASSKRTAATATKEPAAKRTRKTHD</sequence>